<dbReference type="EMBL" id="ML978314">
    <property type="protein sequence ID" value="KAF2023984.1"/>
    <property type="molecule type" value="Genomic_DNA"/>
</dbReference>
<name>A0A9P4LHA6_9PLEO</name>
<gene>
    <name evidence="1" type="ORF">EK21DRAFT_118227</name>
</gene>
<dbReference type="OrthoDB" id="3800086at2759"/>
<sequence length="252" mass="28498">MVGYLKDGEAAAHYQKQTSALVTQETEKPMEKWSRNLKKRSNRNFSIMIPGGEMQLSFPKPASCMLRPQCFEEVGFTFIFKHSHMATKLHTRFFREVPQAPSSQLYAQLNVFTEAKICTLEKYFFLFESGSVEDISVALREGSISPYHIDEAGRNMCLSIAALYGRLDILNYLETQGIGQFALNDDSSIFLGFLNCSETERGDRAADPPSFIAKWTLAILVNEHYMAHDPSATQVLTTAFETIRKYGHNIPT</sequence>
<dbReference type="Proteomes" id="UP000799777">
    <property type="component" value="Unassembled WGS sequence"/>
</dbReference>
<accession>A0A9P4LHA6</accession>
<comment type="caution">
    <text evidence="1">The sequence shown here is derived from an EMBL/GenBank/DDBJ whole genome shotgun (WGS) entry which is preliminary data.</text>
</comment>
<evidence type="ECO:0000313" key="2">
    <source>
        <dbReference type="Proteomes" id="UP000799777"/>
    </source>
</evidence>
<organism evidence="1 2">
    <name type="scientific">Setomelanomma holmii</name>
    <dbReference type="NCBI Taxonomy" id="210430"/>
    <lineage>
        <taxon>Eukaryota</taxon>
        <taxon>Fungi</taxon>
        <taxon>Dikarya</taxon>
        <taxon>Ascomycota</taxon>
        <taxon>Pezizomycotina</taxon>
        <taxon>Dothideomycetes</taxon>
        <taxon>Pleosporomycetidae</taxon>
        <taxon>Pleosporales</taxon>
        <taxon>Pleosporineae</taxon>
        <taxon>Phaeosphaeriaceae</taxon>
        <taxon>Setomelanomma</taxon>
    </lineage>
</organism>
<reference evidence="1" key="1">
    <citation type="journal article" date="2020" name="Stud. Mycol.">
        <title>101 Dothideomycetes genomes: a test case for predicting lifestyles and emergence of pathogens.</title>
        <authorList>
            <person name="Haridas S."/>
            <person name="Albert R."/>
            <person name="Binder M."/>
            <person name="Bloem J."/>
            <person name="Labutti K."/>
            <person name="Salamov A."/>
            <person name="Andreopoulos B."/>
            <person name="Baker S."/>
            <person name="Barry K."/>
            <person name="Bills G."/>
            <person name="Bluhm B."/>
            <person name="Cannon C."/>
            <person name="Castanera R."/>
            <person name="Culley D."/>
            <person name="Daum C."/>
            <person name="Ezra D."/>
            <person name="Gonzalez J."/>
            <person name="Henrissat B."/>
            <person name="Kuo A."/>
            <person name="Liang C."/>
            <person name="Lipzen A."/>
            <person name="Lutzoni F."/>
            <person name="Magnuson J."/>
            <person name="Mondo S."/>
            <person name="Nolan M."/>
            <person name="Ohm R."/>
            <person name="Pangilinan J."/>
            <person name="Park H.-J."/>
            <person name="Ramirez L."/>
            <person name="Alfaro M."/>
            <person name="Sun H."/>
            <person name="Tritt A."/>
            <person name="Yoshinaga Y."/>
            <person name="Zwiers L.-H."/>
            <person name="Turgeon B."/>
            <person name="Goodwin S."/>
            <person name="Spatafora J."/>
            <person name="Crous P."/>
            <person name="Grigoriev I."/>
        </authorList>
    </citation>
    <scope>NUCLEOTIDE SEQUENCE</scope>
    <source>
        <strain evidence="1">CBS 110217</strain>
    </source>
</reference>
<dbReference type="AlphaFoldDB" id="A0A9P4LHA6"/>
<evidence type="ECO:0000313" key="1">
    <source>
        <dbReference type="EMBL" id="KAF2023984.1"/>
    </source>
</evidence>
<keyword evidence="2" id="KW-1185">Reference proteome</keyword>
<proteinExistence type="predicted"/>
<protein>
    <submittedName>
        <fullName evidence="1">Uncharacterized protein</fullName>
    </submittedName>
</protein>